<dbReference type="Gene3D" id="3.60.10.10">
    <property type="entry name" value="Endonuclease/exonuclease/phosphatase"/>
    <property type="match status" value="1"/>
</dbReference>
<dbReference type="Pfam" id="PF03372">
    <property type="entry name" value="Exo_endo_phos"/>
    <property type="match status" value="1"/>
</dbReference>
<gene>
    <name evidence="3" type="ORF">BN873_470081</name>
</gene>
<name>W6M9P2_9GAMM</name>
<feature type="domain" description="Endonuclease/exonuclease/phosphatase" evidence="2">
    <location>
        <begin position="115"/>
        <end position="288"/>
    </location>
</feature>
<organism evidence="3 4">
    <name type="scientific">Candidatus Competibacter denitrificans Run_A_D11</name>
    <dbReference type="NCBI Taxonomy" id="1400863"/>
    <lineage>
        <taxon>Bacteria</taxon>
        <taxon>Pseudomonadati</taxon>
        <taxon>Pseudomonadota</taxon>
        <taxon>Gammaproteobacteria</taxon>
        <taxon>Candidatus Competibacteraceae</taxon>
        <taxon>Candidatus Competibacter</taxon>
    </lineage>
</organism>
<dbReference type="SUPFAM" id="SSF56219">
    <property type="entry name" value="DNase I-like"/>
    <property type="match status" value="1"/>
</dbReference>
<sequence length="430" mass="47309">MLRSVELVNLVQNRSLKYWVVPLLALLLSSALQARELSVMTWNLGWHMDNALFRQWLDACSGRFARDRNDGLWKPSPSGPATGWELRWGRDAPIQWDIARIPPCDVYQENHRIVPPTTAAYAKRRQQIAEVIQRQAPDVIAFQEVSGKAAVLEILPDGGQDYQVCSFEGYGVQRLAFAWRRTLGEAAEACSAYAPLSLPARPPEDRPRPGLALGLRVDGQLLRLLNLHLKSGCVSPLESSDPNGRGQLAGNHSPCLVLQEQLQPLEAWLEQQSQGANRLMVLGDFNRNLAQEAARPPSEAVRPVRNPTDPYQPGIRSGNLWREINDGQPPTSKLTLLPIRCLEGPSAPLCEAAKTRLLTEDETNVLRNPAALGCRNPVGLDGIAVSGTTNAIAEKVALGRFGRTRAADRAHPDPLLAVSDHCPLVGRFAF</sequence>
<keyword evidence="4" id="KW-1185">Reference proteome</keyword>
<reference evidence="3" key="2">
    <citation type="submission" date="2014-03" db="EMBL/GenBank/DDBJ databases">
        <title>Candidatus Competibacter-lineage genomes retrieved from metagenomes reveal functional metabolic diversity.</title>
        <authorList>
            <person name="McIlroy S.J."/>
            <person name="Albertsen M."/>
            <person name="Andresen E.K."/>
            <person name="Saunders A.M."/>
            <person name="Kristiansen R."/>
            <person name="Stokholm-Bjerregaard M."/>
            <person name="Nielsen K.L."/>
            <person name="Nielsen P.H."/>
        </authorList>
    </citation>
    <scope>NUCLEOTIDE SEQUENCE</scope>
    <source>
        <strain evidence="3">Run_A_D11</strain>
    </source>
</reference>
<evidence type="ECO:0000256" key="1">
    <source>
        <dbReference type="SAM" id="MobiDB-lite"/>
    </source>
</evidence>
<protein>
    <recommendedName>
        <fullName evidence="2">Endonuclease/exonuclease/phosphatase domain-containing protein</fullName>
    </recommendedName>
</protein>
<dbReference type="Proteomes" id="UP000035760">
    <property type="component" value="Unassembled WGS sequence"/>
</dbReference>
<dbReference type="EMBL" id="CBTJ020000055">
    <property type="protein sequence ID" value="CDI03339.1"/>
    <property type="molecule type" value="Genomic_DNA"/>
</dbReference>
<comment type="caution">
    <text evidence="3">The sequence shown here is derived from an EMBL/GenBank/DDBJ whole genome shotgun (WGS) entry which is preliminary data.</text>
</comment>
<dbReference type="OrthoDB" id="395856at2"/>
<dbReference type="GO" id="GO:0003824">
    <property type="term" value="F:catalytic activity"/>
    <property type="evidence" value="ECO:0007669"/>
    <property type="project" value="InterPro"/>
</dbReference>
<dbReference type="InterPro" id="IPR005135">
    <property type="entry name" value="Endo/exonuclease/phosphatase"/>
</dbReference>
<evidence type="ECO:0000259" key="2">
    <source>
        <dbReference type="Pfam" id="PF03372"/>
    </source>
</evidence>
<evidence type="ECO:0000313" key="3">
    <source>
        <dbReference type="EMBL" id="CDI03339.1"/>
    </source>
</evidence>
<dbReference type="InterPro" id="IPR036691">
    <property type="entry name" value="Endo/exonu/phosph_ase_sf"/>
</dbReference>
<feature type="region of interest" description="Disordered" evidence="1">
    <location>
        <begin position="293"/>
        <end position="318"/>
    </location>
</feature>
<dbReference type="STRING" id="1400863.BN873_470081"/>
<proteinExistence type="predicted"/>
<reference evidence="3" key="1">
    <citation type="submission" date="2013-07" db="EMBL/GenBank/DDBJ databases">
        <authorList>
            <person name="McIlroy S."/>
        </authorList>
    </citation>
    <scope>NUCLEOTIDE SEQUENCE [LARGE SCALE GENOMIC DNA]</scope>
    <source>
        <strain evidence="3">Run_A_D11</strain>
    </source>
</reference>
<accession>W6M9P2</accession>
<evidence type="ECO:0000313" key="4">
    <source>
        <dbReference type="Proteomes" id="UP000035760"/>
    </source>
</evidence>
<dbReference type="AlphaFoldDB" id="W6M9P2"/>